<evidence type="ECO:0000256" key="6">
    <source>
        <dbReference type="SAM" id="MobiDB-lite"/>
    </source>
</evidence>
<name>T0ZLS9_9ZZZZ</name>
<feature type="non-terminal residue" evidence="7">
    <location>
        <position position="195"/>
    </location>
</feature>
<keyword evidence="3" id="KW-0687">Ribonucleoprotein</keyword>
<protein>
    <recommendedName>
        <fullName evidence="4">Large ribosomal subunit protein eL32</fullName>
    </recommendedName>
    <alternativeName>
        <fullName evidence="5">50S ribosomal protein L32e</fullName>
    </alternativeName>
</protein>
<reference evidence="7" key="1">
    <citation type="submission" date="2013-08" db="EMBL/GenBank/DDBJ databases">
        <authorList>
            <person name="Mendez C."/>
            <person name="Richter M."/>
            <person name="Ferrer M."/>
            <person name="Sanchez J."/>
        </authorList>
    </citation>
    <scope>NUCLEOTIDE SEQUENCE</scope>
</reference>
<dbReference type="EMBL" id="AUZY01008550">
    <property type="protein sequence ID" value="EQD45598.1"/>
    <property type="molecule type" value="Genomic_DNA"/>
</dbReference>
<dbReference type="AlphaFoldDB" id="T0ZLS9"/>
<dbReference type="PANTHER" id="PTHR23413">
    <property type="entry name" value="60S RIBOSOMAL PROTEIN L32 AND DNA-DIRECTED RNA POLYMERASE II, SUBUNIT N"/>
    <property type="match status" value="1"/>
</dbReference>
<evidence type="ECO:0000256" key="2">
    <source>
        <dbReference type="ARBA" id="ARBA00022980"/>
    </source>
</evidence>
<organism evidence="7">
    <name type="scientific">mine drainage metagenome</name>
    <dbReference type="NCBI Taxonomy" id="410659"/>
    <lineage>
        <taxon>unclassified sequences</taxon>
        <taxon>metagenomes</taxon>
        <taxon>ecological metagenomes</taxon>
    </lineage>
</organism>
<dbReference type="GO" id="GO:0003735">
    <property type="term" value="F:structural constituent of ribosome"/>
    <property type="evidence" value="ECO:0007669"/>
    <property type="project" value="InterPro"/>
</dbReference>
<dbReference type="InterPro" id="IPR036351">
    <property type="entry name" value="Ribosomal_eL32_sf"/>
</dbReference>
<comment type="similarity">
    <text evidence="1">Belongs to the eukaryotic ribosomal protein eL32 family.</text>
</comment>
<evidence type="ECO:0000256" key="5">
    <source>
        <dbReference type="ARBA" id="ARBA00035377"/>
    </source>
</evidence>
<feature type="compositionally biased region" description="Low complexity" evidence="6">
    <location>
        <begin position="13"/>
        <end position="23"/>
    </location>
</feature>
<comment type="caution">
    <text evidence="7">The sequence shown here is derived from an EMBL/GenBank/DDBJ whole genome shotgun (WGS) entry which is preliminary data.</text>
</comment>
<dbReference type="NCBIfam" id="NF006332">
    <property type="entry name" value="PRK08562.1"/>
    <property type="match status" value="1"/>
</dbReference>
<dbReference type="SUPFAM" id="SSF52042">
    <property type="entry name" value="Ribosomal protein L32e"/>
    <property type="match status" value="1"/>
</dbReference>
<feature type="compositionally biased region" description="Basic residues" evidence="6">
    <location>
        <begin position="70"/>
        <end position="81"/>
    </location>
</feature>
<gene>
    <name evidence="7" type="ORF">B1B_13000</name>
</gene>
<dbReference type="InterPro" id="IPR001515">
    <property type="entry name" value="Ribosomal_eL32"/>
</dbReference>
<accession>T0ZLS9</accession>
<keyword evidence="2 7" id="KW-0689">Ribosomal protein</keyword>
<dbReference type="Pfam" id="PF01655">
    <property type="entry name" value="Ribosomal_L32e"/>
    <property type="match status" value="1"/>
</dbReference>
<feature type="region of interest" description="Disordered" evidence="6">
    <location>
        <begin position="1"/>
        <end position="81"/>
    </location>
</feature>
<dbReference type="InterPro" id="IPR023654">
    <property type="entry name" value="Ribosomal_eL32_arc"/>
</dbReference>
<dbReference type="PANTHER" id="PTHR23413:SF1">
    <property type="entry name" value="RIBOSOMAL PROTEIN L32"/>
    <property type="match status" value="1"/>
</dbReference>
<feature type="compositionally biased region" description="Pro residues" evidence="6">
    <location>
        <begin position="1"/>
        <end position="12"/>
    </location>
</feature>
<evidence type="ECO:0000256" key="4">
    <source>
        <dbReference type="ARBA" id="ARBA00035229"/>
    </source>
</evidence>
<evidence type="ECO:0000256" key="1">
    <source>
        <dbReference type="ARBA" id="ARBA00008431"/>
    </source>
</evidence>
<proteinExistence type="inferred from homology"/>
<evidence type="ECO:0000313" key="7">
    <source>
        <dbReference type="EMBL" id="EQD45598.1"/>
    </source>
</evidence>
<dbReference type="GO" id="GO:0022625">
    <property type="term" value="C:cytosolic large ribosomal subunit"/>
    <property type="evidence" value="ECO:0007669"/>
    <property type="project" value="TreeGrafter"/>
</dbReference>
<evidence type="ECO:0000256" key="3">
    <source>
        <dbReference type="ARBA" id="ARBA00023274"/>
    </source>
</evidence>
<sequence length="195" mass="21815">MSPEETPSPAPEAPATKPTAAKPPRVRRAAKSEPAEGPEGEAKNTPPEGPQTPRRAELAPGEVRLLSVRSARKRRRPKFVRQQTHRYLRIRRRGSWRAPRGVQSKQRRHYGYRPTVVSVGFGSPRAIRGLTPGGFRPVRVETARSVEGLNPKRDAAIIAHGVGVRRRLVLEELARRRGLKVLNPIFKEDQEEKGT</sequence>
<dbReference type="GO" id="GO:0006412">
    <property type="term" value="P:translation"/>
    <property type="evidence" value="ECO:0007669"/>
    <property type="project" value="InterPro"/>
</dbReference>
<dbReference type="SMART" id="SM01393">
    <property type="entry name" value="Ribosomal_L32e"/>
    <property type="match status" value="1"/>
</dbReference>
<reference evidence="7" key="2">
    <citation type="journal article" date="2014" name="ISME J.">
        <title>Microbial stratification in low pH oxic and suboxic macroscopic growths along an acid mine drainage.</title>
        <authorList>
            <person name="Mendez-Garcia C."/>
            <person name="Mesa V."/>
            <person name="Sprenger R.R."/>
            <person name="Richter M."/>
            <person name="Diez M.S."/>
            <person name="Solano J."/>
            <person name="Bargiela R."/>
            <person name="Golyshina O.V."/>
            <person name="Manteca A."/>
            <person name="Ramos J.L."/>
            <person name="Gallego J.R."/>
            <person name="Llorente I."/>
            <person name="Martins Dos Santos V.A."/>
            <person name="Jensen O.N."/>
            <person name="Pelaez A.I."/>
            <person name="Sanchez J."/>
            <person name="Ferrer M."/>
        </authorList>
    </citation>
    <scope>NUCLEOTIDE SEQUENCE</scope>
</reference>